<evidence type="ECO:0000256" key="1">
    <source>
        <dbReference type="ARBA" id="ARBA00004713"/>
    </source>
</evidence>
<keyword evidence="8" id="KW-0448">Lipopolysaccharide biosynthesis</keyword>
<comment type="function">
    <text evidence="8">Involved in lipopolysaccharide (LPS) biosynthesis. Catalyzes the transfer of 3-deoxy-D-manno-octulosonate (Kdo) residue(s) from CMP-Kdo to lipid IV(A), the tetraacyldisaccharide-1,4'-bisphosphate precursor of lipid A.</text>
</comment>
<evidence type="ECO:0000313" key="10">
    <source>
        <dbReference type="EMBL" id="MCA6078012.1"/>
    </source>
</evidence>
<dbReference type="EC" id="2.4.99.12" evidence="2 8"/>
<dbReference type="InterPro" id="IPR007507">
    <property type="entry name" value="Glycos_transf_N"/>
</dbReference>
<dbReference type="RefSeq" id="WP_225698874.1">
    <property type="nucleotide sequence ID" value="NZ_JAIXNE010000005.1"/>
</dbReference>
<comment type="caution">
    <text evidence="10">The sequence shown here is derived from an EMBL/GenBank/DDBJ whole genome shotgun (WGS) entry which is preliminary data.</text>
</comment>
<feature type="domain" description="3-deoxy-D-manno-octulosonic-acid transferase N-terminal" evidence="9">
    <location>
        <begin position="46"/>
        <end position="207"/>
    </location>
</feature>
<evidence type="ECO:0000256" key="8">
    <source>
        <dbReference type="RuleBase" id="RU365103"/>
    </source>
</evidence>
<dbReference type="Gene3D" id="3.40.50.11720">
    <property type="entry name" value="3-Deoxy-D-manno-octulosonic-acid transferase, N-terminal domain"/>
    <property type="match status" value="1"/>
</dbReference>
<keyword evidence="8" id="KW-1003">Cell membrane</keyword>
<evidence type="ECO:0000256" key="3">
    <source>
        <dbReference type="ARBA" id="ARBA00019077"/>
    </source>
</evidence>
<evidence type="ECO:0000259" key="9">
    <source>
        <dbReference type="Pfam" id="PF04413"/>
    </source>
</evidence>
<dbReference type="EMBL" id="JAIXNE010000005">
    <property type="protein sequence ID" value="MCA6078012.1"/>
    <property type="molecule type" value="Genomic_DNA"/>
</dbReference>
<name>A0A9X1HWE3_9BACT</name>
<evidence type="ECO:0000256" key="2">
    <source>
        <dbReference type="ARBA" id="ARBA00012621"/>
    </source>
</evidence>
<evidence type="ECO:0000256" key="4">
    <source>
        <dbReference type="ARBA" id="ARBA00022679"/>
    </source>
</evidence>
<dbReference type="InterPro" id="IPR038107">
    <property type="entry name" value="Glycos_transf_N_sf"/>
</dbReference>
<dbReference type="Proteomes" id="UP001139409">
    <property type="component" value="Unassembled WGS sequence"/>
</dbReference>
<dbReference type="GO" id="GO:0009245">
    <property type="term" value="P:lipid A biosynthetic process"/>
    <property type="evidence" value="ECO:0007669"/>
    <property type="project" value="TreeGrafter"/>
</dbReference>
<protein>
    <recommendedName>
        <fullName evidence="3 8">3-deoxy-D-manno-octulosonic acid transferase</fullName>
        <shortName evidence="8">Kdo transferase</shortName>
        <ecNumber evidence="2 8">2.4.99.12</ecNumber>
    </recommendedName>
    <alternativeName>
        <fullName evidence="5 8">Lipid IV(A) 3-deoxy-D-manno-octulosonic acid transferase</fullName>
    </alternativeName>
</protein>
<dbReference type="GO" id="GO:0005886">
    <property type="term" value="C:plasma membrane"/>
    <property type="evidence" value="ECO:0007669"/>
    <property type="project" value="UniProtKB-SubCell"/>
</dbReference>
<comment type="subcellular location">
    <subcellularLocation>
        <location evidence="8">Cell membrane</location>
    </subcellularLocation>
</comment>
<dbReference type="GO" id="GO:0009244">
    <property type="term" value="P:lipopolysaccharide core region biosynthetic process"/>
    <property type="evidence" value="ECO:0007669"/>
    <property type="project" value="UniProtKB-UniRule"/>
</dbReference>
<keyword evidence="11" id="KW-1185">Reference proteome</keyword>
<keyword evidence="8" id="KW-0472">Membrane</keyword>
<dbReference type="GO" id="GO:0043842">
    <property type="term" value="F:Kdo transferase activity"/>
    <property type="evidence" value="ECO:0007669"/>
    <property type="project" value="UniProtKB-EC"/>
</dbReference>
<dbReference type="PANTHER" id="PTHR42755">
    <property type="entry name" value="3-DEOXY-MANNO-OCTULOSONATE CYTIDYLYLTRANSFERASE"/>
    <property type="match status" value="1"/>
</dbReference>
<dbReference type="SUPFAM" id="SSF53756">
    <property type="entry name" value="UDP-Glycosyltransferase/glycogen phosphorylase"/>
    <property type="match status" value="1"/>
</dbReference>
<organism evidence="10 11">
    <name type="scientific">Fulvivirga sedimenti</name>
    <dbReference type="NCBI Taxonomy" id="2879465"/>
    <lineage>
        <taxon>Bacteria</taxon>
        <taxon>Pseudomonadati</taxon>
        <taxon>Bacteroidota</taxon>
        <taxon>Cytophagia</taxon>
        <taxon>Cytophagales</taxon>
        <taxon>Fulvivirgaceae</taxon>
        <taxon>Fulvivirga</taxon>
    </lineage>
</organism>
<sequence>MGKIVYRFFLLLYRTAIKLAAPFNSKARLFRDGRQKIWEQAAAVNPSQKPLLWVHCASLGEFEQGRPLIEKYRLEYPEHLILITFFSPSGYEVRKNYSGADAILYLPLDGKKNAQRFIDLIKPTLAFFIKYEFWHYYLRTLNRHKIPVLSISAIFRKDQIYFQPWGGFQRASLRFITHFFVQDRESASLLSEIGLTNVSVSGDTRFDRVFEISREARDLPEIRSFLGEKPAFIIGSAWPADLDVMIPFMNEHDLKYIIAPHEISDRFLAEIESDLEKKCIRHSRWTKAQEGEFDILIIDNVGMLAHLYQYGKFAWVGGAYGQGLHNILEAAVFGLPVFFGNKNYTKFREARDLINLGGAFAVANYVELREHYTRLEIENSYLIVKETNEQYIQSQLGATKEIITYTKELLNHDRSRS</sequence>
<evidence type="ECO:0000256" key="7">
    <source>
        <dbReference type="PIRSR" id="PIRSR639901-1"/>
    </source>
</evidence>
<keyword evidence="4 8" id="KW-0808">Transferase</keyword>
<evidence type="ECO:0000313" key="11">
    <source>
        <dbReference type="Proteomes" id="UP001139409"/>
    </source>
</evidence>
<feature type="active site" description="Proton acceptor" evidence="7">
    <location>
        <position position="61"/>
    </location>
</feature>
<evidence type="ECO:0000256" key="5">
    <source>
        <dbReference type="ARBA" id="ARBA00031445"/>
    </source>
</evidence>
<gene>
    <name evidence="10" type="ORF">LDX50_24270</name>
</gene>
<reference evidence="10" key="1">
    <citation type="submission" date="2021-09" db="EMBL/GenBank/DDBJ databases">
        <title>Fulvivirga sp. isolated from coastal sediment.</title>
        <authorList>
            <person name="Yu H."/>
        </authorList>
    </citation>
    <scope>NUCLEOTIDE SEQUENCE</scope>
    <source>
        <strain evidence="10">1062</strain>
    </source>
</reference>
<dbReference type="AlphaFoldDB" id="A0A9X1HWE3"/>
<accession>A0A9X1HWE3</accession>
<proteinExistence type="inferred from homology"/>
<dbReference type="PANTHER" id="PTHR42755:SF1">
    <property type="entry name" value="3-DEOXY-D-MANNO-OCTULOSONIC ACID TRANSFERASE, MITOCHONDRIAL-RELATED"/>
    <property type="match status" value="1"/>
</dbReference>
<dbReference type="Pfam" id="PF04413">
    <property type="entry name" value="Glycos_transf_N"/>
    <property type="match status" value="1"/>
</dbReference>
<comment type="catalytic activity">
    <reaction evidence="6 8">
        <text>lipid IVA (E. coli) + CMP-3-deoxy-beta-D-manno-octulosonate = alpha-Kdo-(2-&gt;6)-lipid IVA (E. coli) + CMP + H(+)</text>
        <dbReference type="Rhea" id="RHEA:28066"/>
        <dbReference type="ChEBI" id="CHEBI:15378"/>
        <dbReference type="ChEBI" id="CHEBI:58603"/>
        <dbReference type="ChEBI" id="CHEBI:60364"/>
        <dbReference type="ChEBI" id="CHEBI:60377"/>
        <dbReference type="ChEBI" id="CHEBI:85987"/>
        <dbReference type="EC" id="2.4.99.12"/>
    </reaction>
</comment>
<comment type="similarity">
    <text evidence="8">Belongs to the glycosyltransferase group 1 family.</text>
</comment>
<evidence type="ECO:0000256" key="6">
    <source>
        <dbReference type="ARBA" id="ARBA00049183"/>
    </source>
</evidence>
<dbReference type="Gene3D" id="3.40.50.2000">
    <property type="entry name" value="Glycogen Phosphorylase B"/>
    <property type="match status" value="1"/>
</dbReference>
<dbReference type="InterPro" id="IPR039901">
    <property type="entry name" value="Kdotransferase"/>
</dbReference>
<comment type="pathway">
    <text evidence="1 8">Bacterial outer membrane biogenesis; LPS core biosynthesis.</text>
</comment>